<accession>A0ABY6DGS1</accession>
<evidence type="ECO:0000256" key="15">
    <source>
        <dbReference type="ARBA" id="ARBA00032605"/>
    </source>
</evidence>
<keyword evidence="13 19" id="KW-0472">Membrane</keyword>
<comment type="subcellular location">
    <subcellularLocation>
        <location evidence="2 19">Cell membrane</location>
        <topology evidence="2 19">Multi-pass membrane protein</topology>
    </subcellularLocation>
</comment>
<gene>
    <name evidence="19" type="primary">cobS</name>
    <name evidence="20" type="ORF">N7U68_05795</name>
</gene>
<organism evidence="20 21">
    <name type="scientific">Roseovarius pelagicus</name>
    <dbReference type="NCBI Taxonomy" id="2980108"/>
    <lineage>
        <taxon>Bacteria</taxon>
        <taxon>Pseudomonadati</taxon>
        <taxon>Pseudomonadota</taxon>
        <taxon>Alphaproteobacteria</taxon>
        <taxon>Rhodobacterales</taxon>
        <taxon>Roseobacteraceae</taxon>
        <taxon>Roseovarius</taxon>
    </lineage>
</organism>
<evidence type="ECO:0000256" key="2">
    <source>
        <dbReference type="ARBA" id="ARBA00004651"/>
    </source>
</evidence>
<evidence type="ECO:0000313" key="21">
    <source>
        <dbReference type="Proteomes" id="UP001064087"/>
    </source>
</evidence>
<evidence type="ECO:0000256" key="4">
    <source>
        <dbReference type="ARBA" id="ARBA00010561"/>
    </source>
</evidence>
<evidence type="ECO:0000256" key="19">
    <source>
        <dbReference type="HAMAP-Rule" id="MF_00719"/>
    </source>
</evidence>
<keyword evidence="9 19" id="KW-0808">Transferase</keyword>
<feature type="transmembrane region" description="Helical" evidence="19">
    <location>
        <begin position="185"/>
        <end position="218"/>
    </location>
</feature>
<keyword evidence="8 19" id="KW-0169">Cobalamin biosynthesis</keyword>
<evidence type="ECO:0000256" key="11">
    <source>
        <dbReference type="ARBA" id="ARBA00022842"/>
    </source>
</evidence>
<evidence type="ECO:0000256" key="14">
    <source>
        <dbReference type="ARBA" id="ARBA00025228"/>
    </source>
</evidence>
<comment type="catalytic activity">
    <reaction evidence="18 19">
        <text>alpha-ribazole 5'-phosphate + adenosylcob(III)inamide-GDP = adenosylcob(III)alamin 5'-phosphate + GMP + H(+)</text>
        <dbReference type="Rhea" id="RHEA:23560"/>
        <dbReference type="ChEBI" id="CHEBI:15378"/>
        <dbReference type="ChEBI" id="CHEBI:57918"/>
        <dbReference type="ChEBI" id="CHEBI:58115"/>
        <dbReference type="ChEBI" id="CHEBI:60487"/>
        <dbReference type="ChEBI" id="CHEBI:60493"/>
        <dbReference type="EC" id="2.7.8.26"/>
    </reaction>
</comment>
<keyword evidence="11 19" id="KW-0460">Magnesium</keyword>
<evidence type="ECO:0000256" key="5">
    <source>
        <dbReference type="ARBA" id="ARBA00013200"/>
    </source>
</evidence>
<evidence type="ECO:0000256" key="1">
    <source>
        <dbReference type="ARBA" id="ARBA00001946"/>
    </source>
</evidence>
<evidence type="ECO:0000256" key="17">
    <source>
        <dbReference type="ARBA" id="ARBA00048623"/>
    </source>
</evidence>
<dbReference type="PANTHER" id="PTHR34148:SF1">
    <property type="entry name" value="ADENOSYLCOBINAMIDE-GDP RIBAZOLETRANSFERASE"/>
    <property type="match status" value="1"/>
</dbReference>
<evidence type="ECO:0000256" key="6">
    <source>
        <dbReference type="ARBA" id="ARBA00015850"/>
    </source>
</evidence>
<evidence type="ECO:0000256" key="10">
    <source>
        <dbReference type="ARBA" id="ARBA00022692"/>
    </source>
</evidence>
<evidence type="ECO:0000256" key="7">
    <source>
        <dbReference type="ARBA" id="ARBA00022475"/>
    </source>
</evidence>
<keyword evidence="10 19" id="KW-0812">Transmembrane</keyword>
<evidence type="ECO:0000256" key="9">
    <source>
        <dbReference type="ARBA" id="ARBA00022679"/>
    </source>
</evidence>
<comment type="function">
    <text evidence="14 19">Joins adenosylcobinamide-GDP and alpha-ribazole to generate adenosylcobalamin (Ado-cobalamin). Also synthesizes adenosylcobalamin 5'-phosphate from adenosylcobinamide-GDP and alpha-ribazole 5'-phosphate.</text>
</comment>
<reference evidence="20" key="1">
    <citation type="submission" date="2022-10" db="EMBL/GenBank/DDBJ databases">
        <title>Roseovarius pelagicus sp. nov., isolated from Arctic seawater.</title>
        <authorList>
            <person name="Hong Y.W."/>
            <person name="Hwang C.Y."/>
        </authorList>
    </citation>
    <scope>NUCLEOTIDE SEQUENCE</scope>
    <source>
        <strain evidence="20">HL-MP18</strain>
    </source>
</reference>
<comment type="pathway">
    <text evidence="3 19">Cofactor biosynthesis; adenosylcobalamin biosynthesis; adenosylcobalamin from cob(II)yrinate a,c-diamide: step 7/7.</text>
</comment>
<dbReference type="EMBL" id="CP106738">
    <property type="protein sequence ID" value="UXX84163.1"/>
    <property type="molecule type" value="Genomic_DNA"/>
</dbReference>
<dbReference type="EC" id="2.7.8.26" evidence="5 19"/>
<dbReference type="RefSeq" id="WP_165197361.1">
    <property type="nucleotide sequence ID" value="NZ_CP106738.1"/>
</dbReference>
<dbReference type="PANTHER" id="PTHR34148">
    <property type="entry name" value="ADENOSYLCOBINAMIDE-GDP RIBAZOLETRANSFERASE"/>
    <property type="match status" value="1"/>
</dbReference>
<protein>
    <recommendedName>
        <fullName evidence="6 19">Adenosylcobinamide-GDP ribazoletransferase</fullName>
        <ecNumber evidence="5 19">2.7.8.26</ecNumber>
    </recommendedName>
    <alternativeName>
        <fullName evidence="16 19">Cobalamin synthase</fullName>
    </alternativeName>
    <alternativeName>
        <fullName evidence="15 19">Cobalamin-5'-phosphate synthase</fullName>
    </alternativeName>
</protein>
<evidence type="ECO:0000256" key="3">
    <source>
        <dbReference type="ARBA" id="ARBA00004663"/>
    </source>
</evidence>
<keyword evidence="12 19" id="KW-1133">Transmembrane helix</keyword>
<feature type="transmembrane region" description="Helical" evidence="19">
    <location>
        <begin position="66"/>
        <end position="84"/>
    </location>
</feature>
<feature type="transmembrane region" description="Helical" evidence="19">
    <location>
        <begin position="113"/>
        <end position="136"/>
    </location>
</feature>
<comment type="catalytic activity">
    <reaction evidence="17 19">
        <text>alpha-ribazole + adenosylcob(III)inamide-GDP = adenosylcob(III)alamin + GMP + H(+)</text>
        <dbReference type="Rhea" id="RHEA:16049"/>
        <dbReference type="ChEBI" id="CHEBI:10329"/>
        <dbReference type="ChEBI" id="CHEBI:15378"/>
        <dbReference type="ChEBI" id="CHEBI:18408"/>
        <dbReference type="ChEBI" id="CHEBI:58115"/>
        <dbReference type="ChEBI" id="CHEBI:60487"/>
        <dbReference type="EC" id="2.7.8.26"/>
    </reaction>
</comment>
<feature type="transmembrane region" description="Helical" evidence="19">
    <location>
        <begin position="38"/>
        <end position="59"/>
    </location>
</feature>
<dbReference type="InterPro" id="IPR003805">
    <property type="entry name" value="CobS"/>
</dbReference>
<evidence type="ECO:0000256" key="18">
    <source>
        <dbReference type="ARBA" id="ARBA00049504"/>
    </source>
</evidence>
<evidence type="ECO:0000256" key="8">
    <source>
        <dbReference type="ARBA" id="ARBA00022573"/>
    </source>
</evidence>
<proteinExistence type="inferred from homology"/>
<dbReference type="Pfam" id="PF02654">
    <property type="entry name" value="CobS"/>
    <property type="match status" value="1"/>
</dbReference>
<evidence type="ECO:0000256" key="12">
    <source>
        <dbReference type="ARBA" id="ARBA00022989"/>
    </source>
</evidence>
<evidence type="ECO:0000313" key="20">
    <source>
        <dbReference type="EMBL" id="UXX84163.1"/>
    </source>
</evidence>
<feature type="transmembrane region" description="Helical" evidence="19">
    <location>
        <begin position="143"/>
        <end position="165"/>
    </location>
</feature>
<keyword evidence="7 19" id="KW-1003">Cell membrane</keyword>
<name>A0ABY6DGS1_9RHOB</name>
<keyword evidence="21" id="KW-1185">Reference proteome</keyword>
<comment type="cofactor">
    <cofactor evidence="1 19">
        <name>Mg(2+)</name>
        <dbReference type="ChEBI" id="CHEBI:18420"/>
    </cofactor>
</comment>
<evidence type="ECO:0000256" key="13">
    <source>
        <dbReference type="ARBA" id="ARBA00023136"/>
    </source>
</evidence>
<dbReference type="HAMAP" id="MF_00719">
    <property type="entry name" value="CobS"/>
    <property type="match status" value="1"/>
</dbReference>
<sequence length="251" mass="25835">MTKNDAPLINLADIAEALTLLSRLPIASQGKRGSAAVWAYPVAGLAIGGIAGAAGHLTVYLGLPTALAAIAALACQIIITGAMHEDGFADSVDGLWGGWDRTRRLEIMKDSQIGSYGVIALCLSLTCRWVLLWFLFDLNHEAAPAAIAVAAALSRAAMPVLMWSLPHARADGLSHSVGAPSVQSVLIGLAIAAFAACILTLSTALPAIIAAGCVTLVVRQIARAKINGQTGDILGATQQMVEIVVLTAIIA</sequence>
<evidence type="ECO:0000256" key="16">
    <source>
        <dbReference type="ARBA" id="ARBA00032853"/>
    </source>
</evidence>
<dbReference type="Proteomes" id="UP001064087">
    <property type="component" value="Chromosome"/>
</dbReference>
<comment type="similarity">
    <text evidence="4 19">Belongs to the CobS family.</text>
</comment>